<sequence>MPHPCLSCGACCAHYRVSFHWSEAEPALGGTVPAALTVPLRSHERAMRGTAGGDKPRCVALDADIGRYSRCTIHPVRPQACRDVPASLEFGLPSRQCDNARIAHGLPPLTPADWIWREAAANDRDGNPRDDDAPNDGGARPPPALPPPIAA</sequence>
<protein>
    <submittedName>
        <fullName evidence="2">Zinc/iron-chelating domain-containing protein</fullName>
    </submittedName>
</protein>
<feature type="compositionally biased region" description="Pro residues" evidence="1">
    <location>
        <begin position="140"/>
        <end position="151"/>
    </location>
</feature>
<dbReference type="Proteomes" id="UP000599009">
    <property type="component" value="Unassembled WGS sequence"/>
</dbReference>
<accession>A0ABQ2EQ37</accession>
<evidence type="ECO:0000313" key="3">
    <source>
        <dbReference type="Proteomes" id="UP000599009"/>
    </source>
</evidence>
<gene>
    <name evidence="2" type="primary">ykgJ</name>
    <name evidence="2" type="ORF">GCM10011394_26460</name>
</gene>
<comment type="caution">
    <text evidence="2">The sequence shown here is derived from an EMBL/GenBank/DDBJ whole genome shotgun (WGS) entry which is preliminary data.</text>
</comment>
<dbReference type="EMBL" id="BMME01000002">
    <property type="protein sequence ID" value="GGK15992.1"/>
    <property type="molecule type" value="Genomic_DNA"/>
</dbReference>
<organism evidence="2 3">
    <name type="scientific">Luteimonas terricola</name>
    <dbReference type="NCBI Taxonomy" id="645597"/>
    <lineage>
        <taxon>Bacteria</taxon>
        <taxon>Pseudomonadati</taxon>
        <taxon>Pseudomonadota</taxon>
        <taxon>Gammaproteobacteria</taxon>
        <taxon>Lysobacterales</taxon>
        <taxon>Lysobacteraceae</taxon>
        <taxon>Luteimonas</taxon>
    </lineage>
</organism>
<keyword evidence="3" id="KW-1185">Reference proteome</keyword>
<dbReference type="Pfam" id="PF03692">
    <property type="entry name" value="CxxCxxCC"/>
    <property type="match status" value="1"/>
</dbReference>
<evidence type="ECO:0000313" key="2">
    <source>
        <dbReference type="EMBL" id="GGK15992.1"/>
    </source>
</evidence>
<feature type="region of interest" description="Disordered" evidence="1">
    <location>
        <begin position="117"/>
        <end position="151"/>
    </location>
</feature>
<reference evidence="3" key="1">
    <citation type="journal article" date="2019" name="Int. J. Syst. Evol. Microbiol.">
        <title>The Global Catalogue of Microorganisms (GCM) 10K type strain sequencing project: providing services to taxonomists for standard genome sequencing and annotation.</title>
        <authorList>
            <consortium name="The Broad Institute Genomics Platform"/>
            <consortium name="The Broad Institute Genome Sequencing Center for Infectious Disease"/>
            <person name="Wu L."/>
            <person name="Ma J."/>
        </authorList>
    </citation>
    <scope>NUCLEOTIDE SEQUENCE [LARGE SCALE GENOMIC DNA]</scope>
    <source>
        <strain evidence="3">CGMCC 1.8985</strain>
    </source>
</reference>
<proteinExistence type="predicted"/>
<dbReference type="InterPro" id="IPR005358">
    <property type="entry name" value="Puta_zinc/iron-chelating_dom"/>
</dbReference>
<name>A0ABQ2EQ37_9GAMM</name>
<feature type="compositionally biased region" description="Basic and acidic residues" evidence="1">
    <location>
        <begin position="120"/>
        <end position="132"/>
    </location>
</feature>
<dbReference type="RefSeq" id="WP_132986610.1">
    <property type="nucleotide sequence ID" value="NZ_BMME01000002.1"/>
</dbReference>
<evidence type="ECO:0000256" key="1">
    <source>
        <dbReference type="SAM" id="MobiDB-lite"/>
    </source>
</evidence>